<dbReference type="AlphaFoldDB" id="A0AAV4WYJ3"/>
<sequence length="105" mass="11733">MWQPQPRCISFPGDVHNGVAQSPVMHHIPAPRTGWKRLGNPSLQDPDKKLPPPIVDSRVPIKDPTSVKGRIAAAEWEDICVYIKMKHQLILAVGKRRPIGNPMFA</sequence>
<dbReference type="EMBL" id="BPLQ01015250">
    <property type="protein sequence ID" value="GIY86805.1"/>
    <property type="molecule type" value="Genomic_DNA"/>
</dbReference>
<comment type="caution">
    <text evidence="2">The sequence shown here is derived from an EMBL/GenBank/DDBJ whole genome shotgun (WGS) entry which is preliminary data.</text>
</comment>
<evidence type="ECO:0000313" key="3">
    <source>
        <dbReference type="Proteomes" id="UP001054837"/>
    </source>
</evidence>
<reference evidence="2 3" key="1">
    <citation type="submission" date="2021-06" db="EMBL/GenBank/DDBJ databases">
        <title>Caerostris darwini draft genome.</title>
        <authorList>
            <person name="Kono N."/>
            <person name="Arakawa K."/>
        </authorList>
    </citation>
    <scope>NUCLEOTIDE SEQUENCE [LARGE SCALE GENOMIC DNA]</scope>
</reference>
<accession>A0AAV4WYJ3</accession>
<organism evidence="2 3">
    <name type="scientific">Caerostris darwini</name>
    <dbReference type="NCBI Taxonomy" id="1538125"/>
    <lineage>
        <taxon>Eukaryota</taxon>
        <taxon>Metazoa</taxon>
        <taxon>Ecdysozoa</taxon>
        <taxon>Arthropoda</taxon>
        <taxon>Chelicerata</taxon>
        <taxon>Arachnida</taxon>
        <taxon>Araneae</taxon>
        <taxon>Araneomorphae</taxon>
        <taxon>Entelegynae</taxon>
        <taxon>Araneoidea</taxon>
        <taxon>Araneidae</taxon>
        <taxon>Caerostris</taxon>
    </lineage>
</organism>
<keyword evidence="3" id="KW-1185">Reference proteome</keyword>
<name>A0AAV4WYJ3_9ARAC</name>
<proteinExistence type="predicted"/>
<feature type="region of interest" description="Disordered" evidence="1">
    <location>
        <begin position="27"/>
        <end position="58"/>
    </location>
</feature>
<evidence type="ECO:0000313" key="2">
    <source>
        <dbReference type="EMBL" id="GIY86805.1"/>
    </source>
</evidence>
<gene>
    <name evidence="2" type="ORF">CDAR_458721</name>
</gene>
<dbReference type="Proteomes" id="UP001054837">
    <property type="component" value="Unassembled WGS sequence"/>
</dbReference>
<evidence type="ECO:0000256" key="1">
    <source>
        <dbReference type="SAM" id="MobiDB-lite"/>
    </source>
</evidence>
<protein>
    <submittedName>
        <fullName evidence="2">Uncharacterized protein</fullName>
    </submittedName>
</protein>